<protein>
    <submittedName>
        <fullName evidence="5">Beta-ketoacyl-[acyl-carrier-protein] synthase family protein</fullName>
    </submittedName>
</protein>
<dbReference type="SMART" id="SM00825">
    <property type="entry name" value="PKS_KS"/>
    <property type="match status" value="1"/>
</dbReference>
<proteinExistence type="inferred from homology"/>
<evidence type="ECO:0000256" key="1">
    <source>
        <dbReference type="ARBA" id="ARBA00008467"/>
    </source>
</evidence>
<gene>
    <name evidence="5" type="ORF">OM076_39960</name>
</gene>
<dbReference type="Pfam" id="PF02801">
    <property type="entry name" value="Ketoacyl-synt_C"/>
    <property type="match status" value="2"/>
</dbReference>
<dbReference type="InterPro" id="IPR018201">
    <property type="entry name" value="Ketoacyl_synth_AS"/>
</dbReference>
<dbReference type="GO" id="GO:0004315">
    <property type="term" value="F:3-oxoacyl-[acyl-carrier-protein] synthase activity"/>
    <property type="evidence" value="ECO:0007669"/>
    <property type="project" value="InterPro"/>
</dbReference>
<keyword evidence="6" id="KW-1185">Reference proteome</keyword>
<evidence type="ECO:0000256" key="2">
    <source>
        <dbReference type="ARBA" id="ARBA00022679"/>
    </source>
</evidence>
<reference evidence="5" key="1">
    <citation type="submission" date="2022-10" db="EMBL/GenBank/DDBJ databases">
        <title>The WGS of Solirubrobacter ginsenosidimutans DSM 21036.</title>
        <authorList>
            <person name="Jiang Z."/>
        </authorList>
    </citation>
    <scope>NUCLEOTIDE SEQUENCE</scope>
    <source>
        <strain evidence="5">DSM 21036</strain>
    </source>
</reference>
<dbReference type="PROSITE" id="PS52004">
    <property type="entry name" value="KS3_2"/>
    <property type="match status" value="2"/>
</dbReference>
<evidence type="ECO:0000313" key="5">
    <source>
        <dbReference type="EMBL" id="MDA0166507.1"/>
    </source>
</evidence>
<accession>A0A9X3N4H0</accession>
<dbReference type="FunFam" id="3.40.47.10:FF:000029">
    <property type="entry name" value="3-oxoacyl-[acyl-carrier-protein] synthase 1"/>
    <property type="match status" value="1"/>
</dbReference>
<dbReference type="InterPro" id="IPR000794">
    <property type="entry name" value="Beta-ketoacyl_synthase"/>
</dbReference>
<dbReference type="PANTHER" id="PTHR11712">
    <property type="entry name" value="POLYKETIDE SYNTHASE-RELATED"/>
    <property type="match status" value="1"/>
</dbReference>
<comment type="caution">
    <text evidence="5">The sequence shown here is derived from an EMBL/GenBank/DDBJ whole genome shotgun (WGS) entry which is preliminary data.</text>
</comment>
<dbReference type="CDD" id="cd00834">
    <property type="entry name" value="KAS_I_II"/>
    <property type="match status" value="1"/>
</dbReference>
<dbReference type="Gene3D" id="3.40.47.10">
    <property type="match status" value="3"/>
</dbReference>
<dbReference type="AlphaFoldDB" id="A0A9X3N4H0"/>
<dbReference type="GO" id="GO:0005829">
    <property type="term" value="C:cytosol"/>
    <property type="evidence" value="ECO:0007669"/>
    <property type="project" value="TreeGrafter"/>
</dbReference>
<dbReference type="InterPro" id="IPR020841">
    <property type="entry name" value="PKS_Beta-ketoAc_synthase_dom"/>
</dbReference>
<dbReference type="EMBL" id="JAPDOD010000067">
    <property type="protein sequence ID" value="MDA0166507.1"/>
    <property type="molecule type" value="Genomic_DNA"/>
</dbReference>
<dbReference type="RefSeq" id="WP_270045765.1">
    <property type="nucleotide sequence ID" value="NZ_JAPDOD010000067.1"/>
</dbReference>
<dbReference type="PROSITE" id="PS00606">
    <property type="entry name" value="KS3_1"/>
    <property type="match status" value="1"/>
</dbReference>
<feature type="domain" description="Ketosynthase family 3 (KS3)" evidence="4">
    <location>
        <begin position="416"/>
        <end position="764"/>
    </location>
</feature>
<name>A0A9X3N4H0_9ACTN</name>
<keyword evidence="2 3" id="KW-0808">Transferase</keyword>
<comment type="similarity">
    <text evidence="1 3">Belongs to the thiolase-like superfamily. Beta-ketoacyl-ACP synthases family.</text>
</comment>
<sequence length="764" mass="77078">MSTSATERRVVICGLGAVTSQGPTAQHLWDGVRAGRVAIRPVQHLPMDGYRTRLGGEVLDREAPVLEYRRPSGAREPAIEFALRAAAEAVADAGDLLASVAPERRGIVVGTCNAGLISGREWYARRMAGEPADPELLLLMGPQAISEALAGALDFGGPCLSINTACAAGAHALGQAADLIRSGRADAVLAGGTDAFSDVLFSGFNSLESLSPAPAAPYSGDRQGLSLGEGAGMLLLLAADLVPEGAARAELLGYGTSADGYHATAPHPEGEGAARAIRAALAAAGVDADEVGYVNTHGTGTAKNDVAETRANRRALGGAAHRAALSSTKSMIGHLLGAAGAVEGIVTVRALQEQIAPPTAGYTVPDAECDLDYVPNAARAMTTDVALSNNFAFGGANASLVLARPGRLAKPPVPVAERVVITGLGTLTSAGCDPEALWDAFRTGRRCASDEDGVLVGRVPLDVRSAMPPRERRRLDRLGLLSVVAARSALADGGLSIDEGNRHAVGVVVGTGAGPMESIESFTRGILEEGPAAANPATFPNTVYNAAGGQVAMHLGAVGPASTVTTGHAAGAAALCTAAEIVAGGRADAVLAVAVDALTDAVIDGYRALGLLSGDFALAEAGVALLVESRSSALARGATIYGELRSHAVTCDALGVGGIDPAGVAAERAMRLALNGTPNARVWASACGHAVADAAEASAISRVFGSSVRVDAPKRLLAEPIGAGGALNAALALLAFRHGEREPALVNSGSLGGTHVSLLLTPHD</sequence>
<dbReference type="Pfam" id="PF00109">
    <property type="entry name" value="ketoacyl-synt"/>
    <property type="match status" value="2"/>
</dbReference>
<dbReference type="Proteomes" id="UP001149140">
    <property type="component" value="Unassembled WGS sequence"/>
</dbReference>
<feature type="domain" description="Ketosynthase family 3 (KS3)" evidence="4">
    <location>
        <begin position="7"/>
        <end position="404"/>
    </location>
</feature>
<dbReference type="SUPFAM" id="SSF53901">
    <property type="entry name" value="Thiolase-like"/>
    <property type="match status" value="3"/>
</dbReference>
<evidence type="ECO:0000313" key="6">
    <source>
        <dbReference type="Proteomes" id="UP001149140"/>
    </source>
</evidence>
<dbReference type="GO" id="GO:0006633">
    <property type="term" value="P:fatty acid biosynthetic process"/>
    <property type="evidence" value="ECO:0007669"/>
    <property type="project" value="InterPro"/>
</dbReference>
<dbReference type="PANTHER" id="PTHR11712:SF336">
    <property type="entry name" value="3-OXOACYL-[ACYL-CARRIER-PROTEIN] SYNTHASE, MITOCHONDRIAL"/>
    <property type="match status" value="1"/>
</dbReference>
<evidence type="ECO:0000256" key="3">
    <source>
        <dbReference type="RuleBase" id="RU003694"/>
    </source>
</evidence>
<dbReference type="InterPro" id="IPR016039">
    <property type="entry name" value="Thiolase-like"/>
</dbReference>
<dbReference type="InterPro" id="IPR014031">
    <property type="entry name" value="Ketoacyl_synth_C"/>
</dbReference>
<dbReference type="InterPro" id="IPR014030">
    <property type="entry name" value="Ketoacyl_synth_N"/>
</dbReference>
<organism evidence="5 6">
    <name type="scientific">Solirubrobacter ginsenosidimutans</name>
    <dbReference type="NCBI Taxonomy" id="490573"/>
    <lineage>
        <taxon>Bacteria</taxon>
        <taxon>Bacillati</taxon>
        <taxon>Actinomycetota</taxon>
        <taxon>Thermoleophilia</taxon>
        <taxon>Solirubrobacterales</taxon>
        <taxon>Solirubrobacteraceae</taxon>
        <taxon>Solirubrobacter</taxon>
    </lineage>
</organism>
<evidence type="ECO:0000259" key="4">
    <source>
        <dbReference type="PROSITE" id="PS52004"/>
    </source>
</evidence>